<evidence type="ECO:0000256" key="8">
    <source>
        <dbReference type="SAM" id="MobiDB-lite"/>
    </source>
</evidence>
<comment type="subcellular location">
    <subcellularLocation>
        <location evidence="1">Nucleus</location>
    </subcellularLocation>
</comment>
<dbReference type="InterPro" id="IPR045277">
    <property type="entry name" value="DRE1A-I"/>
</dbReference>
<keyword evidence="2" id="KW-0805">Transcription regulation</keyword>
<feature type="domain" description="AP2/ERF" evidence="9">
    <location>
        <begin position="84"/>
        <end position="141"/>
    </location>
</feature>
<dbReference type="SUPFAM" id="SSF54171">
    <property type="entry name" value="DNA-binding domain"/>
    <property type="match status" value="1"/>
</dbReference>
<reference evidence="10 11" key="1">
    <citation type="submission" date="2023-03" db="EMBL/GenBank/DDBJ databases">
        <title>WGS of Gossypium arboreum.</title>
        <authorList>
            <person name="Yu D."/>
        </authorList>
    </citation>
    <scope>NUCLEOTIDE SEQUENCE [LARGE SCALE GENOMIC DNA]</scope>
    <source>
        <tissue evidence="10">Leaf</tissue>
    </source>
</reference>
<evidence type="ECO:0000256" key="4">
    <source>
        <dbReference type="ARBA" id="ARBA00023159"/>
    </source>
</evidence>
<protein>
    <recommendedName>
        <fullName evidence="9">AP2/ERF domain-containing protein</fullName>
    </recommendedName>
</protein>
<dbReference type="PANTHER" id="PTHR31839">
    <property type="entry name" value="DEHYDRATION-RESPONSIVE ELEMENT-BINDING PROTEIN 1D"/>
    <property type="match status" value="1"/>
</dbReference>
<evidence type="ECO:0000313" key="10">
    <source>
        <dbReference type="EMBL" id="KAK5845727.1"/>
    </source>
</evidence>
<keyword evidence="5" id="KW-0804">Transcription</keyword>
<keyword evidence="3" id="KW-0238">DNA-binding</keyword>
<dbReference type="InterPro" id="IPR016177">
    <property type="entry name" value="DNA-bd_dom_sf"/>
</dbReference>
<organism evidence="10 11">
    <name type="scientific">Gossypium arboreum</name>
    <name type="common">Tree cotton</name>
    <name type="synonym">Gossypium nanking</name>
    <dbReference type="NCBI Taxonomy" id="29729"/>
    <lineage>
        <taxon>Eukaryota</taxon>
        <taxon>Viridiplantae</taxon>
        <taxon>Streptophyta</taxon>
        <taxon>Embryophyta</taxon>
        <taxon>Tracheophyta</taxon>
        <taxon>Spermatophyta</taxon>
        <taxon>Magnoliopsida</taxon>
        <taxon>eudicotyledons</taxon>
        <taxon>Gunneridae</taxon>
        <taxon>Pentapetalae</taxon>
        <taxon>rosids</taxon>
        <taxon>malvids</taxon>
        <taxon>Malvales</taxon>
        <taxon>Malvaceae</taxon>
        <taxon>Malvoideae</taxon>
        <taxon>Gossypium</taxon>
    </lineage>
</organism>
<keyword evidence="6" id="KW-0539">Nucleus</keyword>
<evidence type="ECO:0000259" key="9">
    <source>
        <dbReference type="PROSITE" id="PS51032"/>
    </source>
</evidence>
<feature type="compositionally biased region" description="Low complexity" evidence="8">
    <location>
        <begin position="66"/>
        <end position="80"/>
    </location>
</feature>
<evidence type="ECO:0000313" key="11">
    <source>
        <dbReference type="Proteomes" id="UP001358586"/>
    </source>
</evidence>
<name>A0ABR0R2D8_GOSAR</name>
<evidence type="ECO:0000256" key="6">
    <source>
        <dbReference type="ARBA" id="ARBA00023242"/>
    </source>
</evidence>
<dbReference type="PRINTS" id="PR00367">
    <property type="entry name" value="ETHRSPELEMNT"/>
</dbReference>
<dbReference type="Pfam" id="PF00847">
    <property type="entry name" value="AP2"/>
    <property type="match status" value="1"/>
</dbReference>
<dbReference type="CDD" id="cd00018">
    <property type="entry name" value="AP2"/>
    <property type="match status" value="1"/>
</dbReference>
<evidence type="ECO:0000256" key="7">
    <source>
        <dbReference type="ARBA" id="ARBA00024343"/>
    </source>
</evidence>
<evidence type="ECO:0000256" key="5">
    <source>
        <dbReference type="ARBA" id="ARBA00023163"/>
    </source>
</evidence>
<keyword evidence="11" id="KW-1185">Reference proteome</keyword>
<dbReference type="Proteomes" id="UP001358586">
    <property type="component" value="Chromosome 1"/>
</dbReference>
<comment type="similarity">
    <text evidence="7">Belongs to the AP2/ERF transcription factor family. ERF subfamily.</text>
</comment>
<dbReference type="EMBL" id="JARKNE010000001">
    <property type="protein sequence ID" value="KAK5845727.1"/>
    <property type="molecule type" value="Genomic_DNA"/>
</dbReference>
<evidence type="ECO:0000256" key="2">
    <source>
        <dbReference type="ARBA" id="ARBA00023015"/>
    </source>
</evidence>
<sequence>MCSSIEGVVGLGPGGRRGVIPPPPPSSSLCNYNKSLTSINGFSHLHLPTPILSLLIIMHYSKPNKTSNASTSGGSSSATGRHPVYKGVRRRSSGKWVSEIREPRKPNRIWLGTFPTAEMAAIAYDVAALALKGQDAELNFPNSAASLPVPASTSPRDIQAAATSAATALGAANDALRNNSIAPPEKPSMADDFVDEDLIFDMPNVLSNMAEGMLLSPPCFDADQPPANNGGDDDENLWKFP</sequence>
<proteinExistence type="inferred from homology"/>
<keyword evidence="4" id="KW-0010">Activator</keyword>
<dbReference type="InterPro" id="IPR036955">
    <property type="entry name" value="AP2/ERF_dom_sf"/>
</dbReference>
<dbReference type="Gene3D" id="3.30.730.10">
    <property type="entry name" value="AP2/ERF domain"/>
    <property type="match status" value="1"/>
</dbReference>
<feature type="region of interest" description="Disordered" evidence="8">
    <location>
        <begin position="66"/>
        <end position="88"/>
    </location>
</feature>
<feature type="region of interest" description="Disordered" evidence="8">
    <location>
        <begin position="217"/>
        <end position="241"/>
    </location>
</feature>
<accession>A0ABR0R2D8</accession>
<evidence type="ECO:0000256" key="3">
    <source>
        <dbReference type="ARBA" id="ARBA00023125"/>
    </source>
</evidence>
<dbReference type="InterPro" id="IPR001471">
    <property type="entry name" value="AP2/ERF_dom"/>
</dbReference>
<dbReference type="PANTHER" id="PTHR31839:SF85">
    <property type="entry name" value="AP2_ERF DOMAIN-CONTAINING PROTEIN"/>
    <property type="match status" value="1"/>
</dbReference>
<dbReference type="PROSITE" id="PS51032">
    <property type="entry name" value="AP2_ERF"/>
    <property type="match status" value="1"/>
</dbReference>
<comment type="caution">
    <text evidence="10">The sequence shown here is derived from an EMBL/GenBank/DDBJ whole genome shotgun (WGS) entry which is preliminary data.</text>
</comment>
<evidence type="ECO:0000256" key="1">
    <source>
        <dbReference type="ARBA" id="ARBA00004123"/>
    </source>
</evidence>
<gene>
    <name evidence="10" type="ORF">PVK06_001937</name>
</gene>
<dbReference type="SMART" id="SM00380">
    <property type="entry name" value="AP2"/>
    <property type="match status" value="1"/>
</dbReference>